<evidence type="ECO:0000256" key="1">
    <source>
        <dbReference type="ARBA" id="ARBA00022747"/>
    </source>
</evidence>
<sequence length="635" mass="66483">MSESTIASADIARLAGVGRAAVSNWRRRFADFPEPVGGSASSPLYRLADVERWLAAHNRRADITPMDRIWQGLRSAVDDHRLGEVVGDLAGLLALLTVAKAEWPRVLLDDGDGLAIAVDRALAAAGVSFPDGTPGAGDEDLFRTVAALSAQLGPAAVLDKLVDRLQEATARRLQTTPAALCRAAVELAEPRGRRVLDPACGTGGLLDAAREGGAAELCGADVDRAAARISAGRVVTATAAGKVVCGDSLRANPFRGERFGAVLCEPPFGDREWGYEELVADPRWELGSPPRSEPELAWLQHCLAHAEPGAPVVLVLPAATASRRAGRRIRANLVRSGSLRMVASIPDDSGRALDLWYLVRGAEPAEVLFLTVTVDEIAARWRAFVADPRAAEQAGARAVRLLDLLDDDVDLSPERHVPAPGADTDLETLAADVATARAGLPDLPALVTQAREVTSTTVGDLAKAGAVEVLIPPLRTPDEGPLPLLTVRDLTARRGPTGHTADSEGMIVLAAGDVVLPSVAGRDTTARVVGGELVGAVLGPRLLCLRPDPDRVDPHLLAGCIGVPGARPRSASGVSRTDARRLVVPLLPMEEQRALGAAFARLAELDEAVRRLSAATDRYVGAAVSALASGRAGVS</sequence>
<dbReference type="Proteomes" id="UP001597182">
    <property type="component" value="Unassembled WGS sequence"/>
</dbReference>
<keyword evidence="5" id="KW-1185">Reference proteome</keyword>
<dbReference type="GO" id="GO:0032259">
    <property type="term" value="P:methylation"/>
    <property type="evidence" value="ECO:0007669"/>
    <property type="project" value="UniProtKB-KW"/>
</dbReference>
<reference evidence="5" key="1">
    <citation type="journal article" date="2019" name="Int. J. Syst. Evol. Microbiol.">
        <title>The Global Catalogue of Microorganisms (GCM) 10K type strain sequencing project: providing services to taxonomists for standard genome sequencing and annotation.</title>
        <authorList>
            <consortium name="The Broad Institute Genomics Platform"/>
            <consortium name="The Broad Institute Genome Sequencing Center for Infectious Disease"/>
            <person name="Wu L."/>
            <person name="Ma J."/>
        </authorList>
    </citation>
    <scope>NUCLEOTIDE SEQUENCE [LARGE SCALE GENOMIC DNA]</scope>
    <source>
        <strain evidence="5">CCUG 49018</strain>
    </source>
</reference>
<dbReference type="EMBL" id="JBHTMB010000270">
    <property type="protein sequence ID" value="MFD1237162.1"/>
    <property type="molecule type" value="Genomic_DNA"/>
</dbReference>
<gene>
    <name evidence="4" type="ORF">ACFQ34_28090</name>
</gene>
<accession>A0ABW3VPH4</accession>
<dbReference type="PANTHER" id="PTHR42998">
    <property type="entry name" value="TYPE I RESTRICTION ENZYME HINDVIIP M PROTEIN-RELATED"/>
    <property type="match status" value="1"/>
</dbReference>
<feature type="domain" description="DNA methylase adenine-specific" evidence="3">
    <location>
        <begin position="176"/>
        <end position="347"/>
    </location>
</feature>
<keyword evidence="4" id="KW-0489">Methyltransferase</keyword>
<dbReference type="CDD" id="cd02440">
    <property type="entry name" value="AdoMet_MTases"/>
    <property type="match status" value="1"/>
</dbReference>
<evidence type="ECO:0000259" key="3">
    <source>
        <dbReference type="Pfam" id="PF02384"/>
    </source>
</evidence>
<evidence type="ECO:0000313" key="5">
    <source>
        <dbReference type="Proteomes" id="UP001597182"/>
    </source>
</evidence>
<name>A0ABW3VPH4_9PSEU</name>
<dbReference type="Gene3D" id="3.90.220.20">
    <property type="entry name" value="DNA methylase specificity domains"/>
    <property type="match status" value="1"/>
</dbReference>
<dbReference type="Gene3D" id="3.40.50.150">
    <property type="entry name" value="Vaccinia Virus protein VP39"/>
    <property type="match status" value="1"/>
</dbReference>
<protein>
    <submittedName>
        <fullName evidence="4">N-6 DNA methylase</fullName>
    </submittedName>
</protein>
<proteinExistence type="predicted"/>
<keyword evidence="1" id="KW-0680">Restriction system</keyword>
<dbReference type="InterPro" id="IPR029063">
    <property type="entry name" value="SAM-dependent_MTases_sf"/>
</dbReference>
<dbReference type="InterPro" id="IPR003356">
    <property type="entry name" value="DNA_methylase_A-5"/>
</dbReference>
<dbReference type="InterPro" id="IPR052916">
    <property type="entry name" value="Type-I_RE_MTase_Subunit"/>
</dbReference>
<organism evidence="4 5">
    <name type="scientific">Pseudonocardia benzenivorans</name>
    <dbReference type="NCBI Taxonomy" id="228005"/>
    <lineage>
        <taxon>Bacteria</taxon>
        <taxon>Bacillati</taxon>
        <taxon>Actinomycetota</taxon>
        <taxon>Actinomycetes</taxon>
        <taxon>Pseudonocardiales</taxon>
        <taxon>Pseudonocardiaceae</taxon>
        <taxon>Pseudonocardia</taxon>
    </lineage>
</organism>
<keyword evidence="2" id="KW-0238">DNA-binding</keyword>
<comment type="caution">
    <text evidence="4">The sequence shown here is derived from an EMBL/GenBank/DDBJ whole genome shotgun (WGS) entry which is preliminary data.</text>
</comment>
<dbReference type="Pfam" id="PF02384">
    <property type="entry name" value="N6_Mtase"/>
    <property type="match status" value="1"/>
</dbReference>
<dbReference type="PANTHER" id="PTHR42998:SF1">
    <property type="entry name" value="TYPE I RESTRICTION ENZYME HINDI METHYLASE SUBUNIT"/>
    <property type="match status" value="1"/>
</dbReference>
<dbReference type="RefSeq" id="WP_346091699.1">
    <property type="nucleotide sequence ID" value="NZ_BAABKS010000031.1"/>
</dbReference>
<keyword evidence="4" id="KW-0808">Transferase</keyword>
<dbReference type="GO" id="GO:0008168">
    <property type="term" value="F:methyltransferase activity"/>
    <property type="evidence" value="ECO:0007669"/>
    <property type="project" value="UniProtKB-KW"/>
</dbReference>
<dbReference type="PRINTS" id="PR00507">
    <property type="entry name" value="N12N6MTFRASE"/>
</dbReference>
<dbReference type="SUPFAM" id="SSF53335">
    <property type="entry name" value="S-adenosyl-L-methionine-dependent methyltransferases"/>
    <property type="match status" value="1"/>
</dbReference>
<evidence type="ECO:0000313" key="4">
    <source>
        <dbReference type="EMBL" id="MFD1237162.1"/>
    </source>
</evidence>
<dbReference type="InterPro" id="IPR044946">
    <property type="entry name" value="Restrct_endonuc_typeI_TRD_sf"/>
</dbReference>
<evidence type="ECO:0000256" key="2">
    <source>
        <dbReference type="ARBA" id="ARBA00023125"/>
    </source>
</evidence>